<evidence type="ECO:0000256" key="1">
    <source>
        <dbReference type="SAM" id="SignalP"/>
    </source>
</evidence>
<evidence type="ECO:0000313" key="4">
    <source>
        <dbReference type="Proteomes" id="UP000004506"/>
    </source>
</evidence>
<dbReference type="GO" id="GO:0009289">
    <property type="term" value="C:pilus"/>
    <property type="evidence" value="ECO:0007669"/>
    <property type="project" value="InterPro"/>
</dbReference>
<accession>A0AA87CPX0</accession>
<dbReference type="SUPFAM" id="SSF49401">
    <property type="entry name" value="Bacterial adhesins"/>
    <property type="match status" value="1"/>
</dbReference>
<dbReference type="GO" id="GO:0043709">
    <property type="term" value="P:cell adhesion involved in single-species biofilm formation"/>
    <property type="evidence" value="ECO:0007669"/>
    <property type="project" value="TreeGrafter"/>
</dbReference>
<feature type="chain" id="PRO_5041714819" evidence="1">
    <location>
        <begin position="28"/>
        <end position="178"/>
    </location>
</feature>
<sequence length="178" mass="19515">MMSKQNRRLIKPMFAFMIGAYMSPALANTVDVKFKGTLLENPPCDVYSDKGINQSIQIDFQDIGINKINGIDHQRPFTVNIDCRSYTSRPSSLALSYSGDAANGFDANALQADVTGLGVRLYRNENGSVVAPNSHFTFNLPSNGFTALNFYAVPVKDPQVNLQEGPFEAIATIALQYP</sequence>
<reference evidence="4" key="1">
    <citation type="submission" date="2008-04" db="EMBL/GenBank/DDBJ databases">
        <title>Draft genome sequence of Providencia stuartii (ATCC 25827).</title>
        <authorList>
            <person name="Sudarsanam P."/>
            <person name="Ley R."/>
            <person name="Guruge J."/>
            <person name="Turnbaugh P.J."/>
            <person name="Mahowald M."/>
            <person name="Liep D."/>
            <person name="Gordon J."/>
        </authorList>
    </citation>
    <scope>NUCLEOTIDE SEQUENCE [LARGE SCALE GENOMIC DNA]</scope>
    <source>
        <strain evidence="4">ATCC 25827</strain>
    </source>
</reference>
<dbReference type="AlphaFoldDB" id="A0AA87CPX0"/>
<dbReference type="Pfam" id="PF00419">
    <property type="entry name" value="Fimbrial"/>
    <property type="match status" value="1"/>
</dbReference>
<dbReference type="EMBL" id="ABJD02000101">
    <property type="protein sequence ID" value="EDU58454.1"/>
    <property type="molecule type" value="Genomic_DNA"/>
</dbReference>
<gene>
    <name evidence="3" type="ORF">PROSTU_01629</name>
</gene>
<dbReference type="PANTHER" id="PTHR33420">
    <property type="entry name" value="FIMBRIAL SUBUNIT ELFA-RELATED"/>
    <property type="match status" value="1"/>
</dbReference>
<dbReference type="InterPro" id="IPR000259">
    <property type="entry name" value="Adhesion_dom_fimbrial"/>
</dbReference>
<dbReference type="InterPro" id="IPR008966">
    <property type="entry name" value="Adhesion_dom_sf"/>
</dbReference>
<feature type="signal peptide" evidence="1">
    <location>
        <begin position="1"/>
        <end position="27"/>
    </location>
</feature>
<reference evidence="3 4" key="3">
    <citation type="submission" date="2008-05" db="EMBL/GenBank/DDBJ databases">
        <authorList>
            <person name="Fulton L."/>
            <person name="Clifton S."/>
            <person name="Fulton B."/>
            <person name="Xu J."/>
            <person name="Minx P."/>
            <person name="Pepin K.H."/>
            <person name="Johnson M."/>
            <person name="Thiruvilangam P."/>
            <person name="Bhonagiri V."/>
            <person name="Nash W.E."/>
            <person name="Mardis E.R."/>
            <person name="Wilson R.K."/>
        </authorList>
    </citation>
    <scope>NUCLEOTIDE SEQUENCE [LARGE SCALE GENOMIC DNA]</scope>
    <source>
        <strain evidence="3 4">ATCC 25827</strain>
    </source>
</reference>
<dbReference type="InterPro" id="IPR036937">
    <property type="entry name" value="Adhesion_dom_fimbrial_sf"/>
</dbReference>
<dbReference type="PANTHER" id="PTHR33420:SF26">
    <property type="entry name" value="FIMBRIAL SUBUNIT"/>
    <property type="match status" value="1"/>
</dbReference>
<feature type="domain" description="Fimbrial-type adhesion" evidence="2">
    <location>
        <begin position="33"/>
        <end position="177"/>
    </location>
</feature>
<name>A0AA87CPX0_PROST</name>
<reference evidence="4" key="2">
    <citation type="submission" date="2008-04" db="EMBL/GenBank/DDBJ databases">
        <title>Draft genome sequence of Providencia stuartii(ATCC 25827).</title>
        <authorList>
            <person name="Sudarsanam P."/>
            <person name="Ley R."/>
            <person name="Guruge J."/>
            <person name="Turnbaugh P.J."/>
            <person name="Mahowald M."/>
            <person name="Liep D."/>
            <person name="Gordon J."/>
        </authorList>
    </citation>
    <scope>NUCLEOTIDE SEQUENCE [LARGE SCALE GENOMIC DNA]</scope>
    <source>
        <strain evidence="4">ATCC 25827</strain>
    </source>
</reference>
<comment type="caution">
    <text evidence="3">The sequence shown here is derived from an EMBL/GenBank/DDBJ whole genome shotgun (WGS) entry which is preliminary data.</text>
</comment>
<organism evidence="3 4">
    <name type="scientific">Providencia stuartii ATCC 25827</name>
    <dbReference type="NCBI Taxonomy" id="471874"/>
    <lineage>
        <taxon>Bacteria</taxon>
        <taxon>Pseudomonadati</taxon>
        <taxon>Pseudomonadota</taxon>
        <taxon>Gammaproteobacteria</taxon>
        <taxon>Enterobacterales</taxon>
        <taxon>Morganellaceae</taxon>
        <taxon>Providencia</taxon>
    </lineage>
</organism>
<proteinExistence type="predicted"/>
<evidence type="ECO:0000259" key="2">
    <source>
        <dbReference type="Pfam" id="PF00419"/>
    </source>
</evidence>
<keyword evidence="1" id="KW-0732">Signal</keyword>
<dbReference type="Proteomes" id="UP000004506">
    <property type="component" value="Unassembled WGS sequence"/>
</dbReference>
<dbReference type="GeneID" id="93520147"/>
<dbReference type="RefSeq" id="WP_004917896.1">
    <property type="nucleotide sequence ID" value="NZ_DS607663.1"/>
</dbReference>
<evidence type="ECO:0000313" key="3">
    <source>
        <dbReference type="EMBL" id="EDU58454.1"/>
    </source>
</evidence>
<dbReference type="Gene3D" id="2.60.40.1090">
    <property type="entry name" value="Fimbrial-type adhesion domain"/>
    <property type="match status" value="1"/>
</dbReference>
<dbReference type="InterPro" id="IPR050263">
    <property type="entry name" value="Bact_Fimbrial_Adh_Pro"/>
</dbReference>
<protein>
    <submittedName>
        <fullName evidence="3">Fimbrial protein</fullName>
    </submittedName>
</protein>